<sequence>MADAQTNIRSNRVCSYQMDDVPYDTAETKTSLEAEYTSASSSSNSGPDLPSSSKAQSVAVTKEPRSGYRQCWGFWPHWKRLPMGMKWLILVCGLLAIGVVTTWFIVPHLIGKARIEKERLAKLEAGKLNTENSMHRRAPIVALPGNYYLLLSTTSIPTLFHLPVYLASSQLAAIQPFTMAYSLERLERAQQLFDRTTGEFCMLPHLAGPYHLRQRASKRAAVIASWHDNDQDEDYSPSSKRTPTKRKLSLIHEGDQDPPSDKKAKSLSPTSTFRSRLSPDTEREASVSPSTPSHSEPDSWDRYWAVNPETDTPNSRYSLRRRNKESASESPQKNTQVEAETTEDVPAENTPPIRGCAACQELGMECSLASDPDPFAYPCTTCEIDDVFCVVSPPSKWKRSCENCKGRKKDTCSYRYADYDHSQPCLSCRNHGFECIAGPARHPPFTLFSTSEPSEPSSPPKIDSPATSNSPHGTPELDVSEGSKTTEQTSSPKVDSPASSNLPHGTQEIEVSEEFKPSEQPNSPVIQPSIQIPESNPAKNDSWGRSTPPFSNAQPPVVQVPKPHEVIVISDSDDDTPNIPKRQPSPICISDSLGLPTLDLPTQDTVSNTVALQSTNTHRIWTEIVHPVQFLADDGEGCPPCNWCNNFAFGINGLGPRNPEVLIFGDGTIVELQDGHTAEGKEQSRMCVSCTFNRVKIIQCSHDTLDLQLVPTPVKENLRADALRLLHEANEALIDPETGKAGPYHPSTPYRWCSLCREPAFGSCQAIQPVDVYAEVVNCDEESRGCGLMLCDSCLHLTNRFRGDLNAVISWGRNGPRPVSYRADVEFLLSGAENNNMYRRYLLIATTSSPKRRKVSPEPTSPGLRARRHGRSEHHSRHTSSSSSRGQSSSLSPPRYVPAHLQFQSGSPPGRSLTPATATAGLSLSSDHSDMPSDTREGTPPTHGRSPSPGEKRPASEITDSDPEGGVSTISNNTRTYIIPRTCDGTNDEPTNPTTSSHDKTESAPSAGEQSGPASPKSDDIPTIDEQVAEVNALMTAPLKEGQKGFVVSMAWLKKVLARTAAHADHTDKGSLEGDIGPVNNLNIILDTDPATPSFKDETGETFVPMRPGLHDALDFAIIPQHGWDLIQKWYGLADQSPVIIRYAHNINQPGDTEDIQYETYPPIFTIFKLVNPAAGTTPTILRQAVKQSVKILASRQTNYQKWLKDAKEQAGIDMSTKVRVWKILQLPSSTTASATATPAASRSQSPAPPLALISNPNDKLLFDLNTFLNLPEGSHRVLLENVKDQTQNANYNGRMTLDMAGLSVTNCVILEEQVGGSKGGEWVSEASAKTLKSLGIPVDQPKNDAATKASAAKAALSAKTPQPSGRSTPTLPPDPIRGLISRGRKGKQLIVGLQNLGNTCYMNSALQCVRSIEELSYYFLSGLYKPELNPTNVLGCGGTIAKQWANLLQELYKSDPQPRSVNPNRFRTAAGRQREDFAGYEQHDSQEFVMFLLDALSEDLSRIVGSKPATVIPDSTDEMIHDRKALEEFGKKCWDLYEARNASVITDLFAGMYKSTLICHNCEKTSIIMDPFTMVTVPIPTAPTLINRTIIFYPLDGPPVSLKVRLDENDTLKVWKDFVAEKMGIDGDRIFAAETLHNSFWQTFCDDDDTFGSLRISQEDTIVFFDLGPLPETTNSANSTSDDDAVLVPVFHRKLVPRKNKEATRELFGIPSFIRLSSEEAQDLEAIYRKLLNQSNNMTTHDLLAAEENSNDDNATDDSDTVVTNEDDARSADSRIKTTSVDGEDSIVDISMQAEQAFKPAEETDESDSDSESVKSPQHPLTGKIPARLLSLFDVTVMSTNATLPDGRNISTTKNYPSISSRIPSPPTSTKGSDDASSKSSTDGNVDDDVDTDESDVTPNSPRSLLHQGDAVLLDWTPDAFDSLFGGKPRDSEELRGRPTYLNIRNVFDHTMTVSQKKPKQANVSLDQCLDEFSKEEILSRADSWFCPQCKTHVSATKKFELWRTPDIMVVQLKRFSQFRGRNGHKISTVIDFPFEGLDLSSRVEGPMDGKSAVYDLIAVDNHMGGMGGGHYTAFIKDFVSGAWVYCNDTSAKTVTNLQSIISSGAYLLFYRRRSDRALGNQELRELVEGYRNREASDSGSSSGSRSPGGSQSPSEDSGRVLGGAPCKGSSALARAGVAPRVSRGQDSLGNDLYSSAEESTSGSEEGGSEGKKIGFEHEDGGSQVDSLSKLTEPSWSFDAAHDISQITGGNAATEDGIFEGRCPWGGMDIDPQFQLGLTSGGEGEDSSNDLPVVELRVGSEDVMSSDR</sequence>
<dbReference type="PROSITE" id="PS00973">
    <property type="entry name" value="USP_2"/>
    <property type="match status" value="1"/>
</dbReference>
<feature type="compositionally biased region" description="Basic and acidic residues" evidence="11">
    <location>
        <begin position="1768"/>
        <end position="1777"/>
    </location>
</feature>
<dbReference type="OrthoDB" id="191723at2759"/>
<feature type="domain" description="DUSP" evidence="14">
    <location>
        <begin position="1022"/>
        <end position="1145"/>
    </location>
</feature>
<evidence type="ECO:0000256" key="1">
    <source>
        <dbReference type="ARBA" id="ARBA00000707"/>
    </source>
</evidence>
<dbReference type="Proteomes" id="UP001153461">
    <property type="component" value="Unassembled WGS sequence"/>
</dbReference>
<feature type="compositionally biased region" description="Acidic residues" evidence="11">
    <location>
        <begin position="1886"/>
        <end position="1897"/>
    </location>
</feature>
<dbReference type="InterPro" id="IPR035927">
    <property type="entry name" value="DUSP-like_sf"/>
</dbReference>
<feature type="region of interest" description="Disordered" evidence="11">
    <location>
        <begin position="849"/>
        <end position="1021"/>
    </location>
</feature>
<keyword evidence="12" id="KW-1133">Transmembrane helix</keyword>
<dbReference type="PANTHER" id="PTHR21646">
    <property type="entry name" value="UBIQUITIN CARBOXYL-TERMINAL HYDROLASE"/>
    <property type="match status" value="1"/>
</dbReference>
<keyword evidence="9" id="KW-0804">Transcription</keyword>
<feature type="region of interest" description="Disordered" evidence="11">
    <location>
        <begin position="1800"/>
        <end position="1823"/>
    </location>
</feature>
<dbReference type="InterPro" id="IPR028889">
    <property type="entry name" value="USP"/>
</dbReference>
<dbReference type="GO" id="GO:0016579">
    <property type="term" value="P:protein deubiquitination"/>
    <property type="evidence" value="ECO:0007669"/>
    <property type="project" value="InterPro"/>
</dbReference>
<reference evidence="15" key="1">
    <citation type="submission" date="2021-07" db="EMBL/GenBank/DDBJ databases">
        <authorList>
            <person name="Branca A.L. A."/>
        </authorList>
    </citation>
    <scope>NUCLEOTIDE SEQUENCE</scope>
</reference>
<feature type="transmembrane region" description="Helical" evidence="12">
    <location>
        <begin position="87"/>
        <end position="106"/>
    </location>
</feature>
<dbReference type="EC" id="3.4.19.12" evidence="3"/>
<feature type="compositionally biased region" description="Basic and acidic residues" evidence="11">
    <location>
        <begin position="2210"/>
        <end position="2222"/>
    </location>
</feature>
<dbReference type="EMBL" id="CAJVNV010000012">
    <property type="protein sequence ID" value="CAG7951509.1"/>
    <property type="molecule type" value="Genomic_DNA"/>
</dbReference>
<evidence type="ECO:0000256" key="3">
    <source>
        <dbReference type="ARBA" id="ARBA00012759"/>
    </source>
</evidence>
<evidence type="ECO:0000313" key="15">
    <source>
        <dbReference type="EMBL" id="CAG7951509.1"/>
    </source>
</evidence>
<gene>
    <name evidence="15" type="ORF">PNAL_LOCUS504</name>
</gene>
<dbReference type="PROSITE" id="PS00972">
    <property type="entry name" value="USP_1"/>
    <property type="match status" value="1"/>
</dbReference>
<accession>A0A9W4HAS4</accession>
<feature type="compositionally biased region" description="Polar residues" evidence="11">
    <location>
        <begin position="482"/>
        <end position="504"/>
    </location>
</feature>
<feature type="compositionally biased region" description="Low complexity" evidence="11">
    <location>
        <begin position="879"/>
        <end position="892"/>
    </location>
</feature>
<feature type="compositionally biased region" description="Polar residues" evidence="11">
    <location>
        <begin position="1843"/>
        <end position="1857"/>
    </location>
</feature>
<evidence type="ECO:0000256" key="6">
    <source>
        <dbReference type="ARBA" id="ARBA00022801"/>
    </source>
</evidence>
<dbReference type="InterPro" id="IPR001394">
    <property type="entry name" value="Peptidase_C19_UCH"/>
</dbReference>
<feature type="compositionally biased region" description="Polar residues" evidence="11">
    <location>
        <begin position="914"/>
        <end position="926"/>
    </location>
</feature>
<feature type="compositionally biased region" description="Basic residues" evidence="11">
    <location>
        <begin position="865"/>
        <end position="878"/>
    </location>
</feature>
<feature type="region of interest" description="Disordered" evidence="11">
    <location>
        <begin position="446"/>
        <end position="558"/>
    </location>
</feature>
<feature type="domain" description="USP" evidence="13">
    <location>
        <begin position="1392"/>
        <end position="2115"/>
    </location>
</feature>
<dbReference type="GO" id="GO:0004843">
    <property type="term" value="F:cysteine-type deubiquitinase activity"/>
    <property type="evidence" value="ECO:0007669"/>
    <property type="project" value="UniProtKB-EC"/>
</dbReference>
<keyword evidence="7" id="KW-0788">Thiol protease</keyword>
<feature type="compositionally biased region" description="Polar residues" evidence="11">
    <location>
        <begin position="328"/>
        <end position="339"/>
    </location>
</feature>
<feature type="compositionally biased region" description="Low complexity" evidence="11">
    <location>
        <begin position="2196"/>
        <end position="2205"/>
    </location>
</feature>
<dbReference type="SUPFAM" id="SSF54001">
    <property type="entry name" value="Cysteine proteinases"/>
    <property type="match status" value="1"/>
</dbReference>
<feature type="region of interest" description="Disordered" evidence="11">
    <location>
        <begin position="32"/>
        <end position="60"/>
    </location>
</feature>
<dbReference type="PANTHER" id="PTHR21646:SF24">
    <property type="entry name" value="UBIQUITIN CARBOXYL-TERMINAL HYDROLASE"/>
    <property type="match status" value="1"/>
</dbReference>
<feature type="region of interest" description="Disordered" evidence="11">
    <location>
        <begin position="1355"/>
        <end position="1377"/>
    </location>
</feature>
<dbReference type="InterPro" id="IPR006615">
    <property type="entry name" value="Pept_C19_DUSP"/>
</dbReference>
<feature type="compositionally biased region" description="Polar residues" evidence="11">
    <location>
        <begin position="519"/>
        <end position="554"/>
    </location>
</feature>
<evidence type="ECO:0000259" key="13">
    <source>
        <dbReference type="PROSITE" id="PS50235"/>
    </source>
</evidence>
<dbReference type="Pfam" id="PF06337">
    <property type="entry name" value="DUSP"/>
    <property type="match status" value="1"/>
</dbReference>
<protein>
    <recommendedName>
        <fullName evidence="3">ubiquitinyl hydrolase 1</fullName>
        <ecNumber evidence="3">3.4.19.12</ecNumber>
    </recommendedName>
</protein>
<organism evidence="15 16">
    <name type="scientific">Penicillium nalgiovense</name>
    <dbReference type="NCBI Taxonomy" id="60175"/>
    <lineage>
        <taxon>Eukaryota</taxon>
        <taxon>Fungi</taxon>
        <taxon>Dikarya</taxon>
        <taxon>Ascomycota</taxon>
        <taxon>Pezizomycotina</taxon>
        <taxon>Eurotiomycetes</taxon>
        <taxon>Eurotiomycetidae</taxon>
        <taxon>Eurotiales</taxon>
        <taxon>Aspergillaceae</taxon>
        <taxon>Penicillium</taxon>
    </lineage>
</organism>
<evidence type="ECO:0000259" key="14">
    <source>
        <dbReference type="PROSITE" id="PS51283"/>
    </source>
</evidence>
<evidence type="ECO:0000256" key="12">
    <source>
        <dbReference type="SAM" id="Phobius"/>
    </source>
</evidence>
<keyword evidence="4" id="KW-0645">Protease</keyword>
<dbReference type="GO" id="GO:0008270">
    <property type="term" value="F:zinc ion binding"/>
    <property type="evidence" value="ECO:0007669"/>
    <property type="project" value="InterPro"/>
</dbReference>
<feature type="compositionally biased region" description="Basic and acidic residues" evidence="11">
    <location>
        <begin position="250"/>
        <end position="264"/>
    </location>
</feature>
<evidence type="ECO:0000256" key="9">
    <source>
        <dbReference type="ARBA" id="ARBA00023163"/>
    </source>
</evidence>
<keyword evidence="6" id="KW-0378">Hydrolase</keyword>
<dbReference type="InterPro" id="IPR001138">
    <property type="entry name" value="Zn2Cys6_DnaBD"/>
</dbReference>
<feature type="compositionally biased region" description="Low complexity" evidence="11">
    <location>
        <begin position="33"/>
        <end position="53"/>
    </location>
</feature>
<feature type="region of interest" description="Disordered" evidence="11">
    <location>
        <begin position="1843"/>
        <end position="1906"/>
    </location>
</feature>
<evidence type="ECO:0000256" key="4">
    <source>
        <dbReference type="ARBA" id="ARBA00022670"/>
    </source>
</evidence>
<keyword evidence="12" id="KW-0812">Transmembrane</keyword>
<feature type="region of interest" description="Disordered" evidence="11">
    <location>
        <begin position="1748"/>
        <end position="1788"/>
    </location>
</feature>
<feature type="region of interest" description="Disordered" evidence="11">
    <location>
        <begin position="229"/>
        <end position="349"/>
    </location>
</feature>
<comment type="catalytic activity">
    <reaction evidence="1">
        <text>Thiol-dependent hydrolysis of ester, thioester, amide, peptide and isopeptide bonds formed by the C-terminal Gly of ubiquitin (a 76-residue protein attached to proteins as an intracellular targeting signal).</text>
        <dbReference type="EC" id="3.4.19.12"/>
    </reaction>
</comment>
<feature type="compositionally biased region" description="Acidic residues" evidence="11">
    <location>
        <begin position="1750"/>
        <end position="1761"/>
    </location>
</feature>
<dbReference type="Gene3D" id="3.30.2230.10">
    <property type="entry name" value="DUSP-like"/>
    <property type="match status" value="1"/>
</dbReference>
<evidence type="ECO:0000256" key="7">
    <source>
        <dbReference type="ARBA" id="ARBA00022807"/>
    </source>
</evidence>
<comment type="caution">
    <text evidence="15">The sequence shown here is derived from an EMBL/GenBank/DDBJ whole genome shotgun (WGS) entry which is preliminary data.</text>
</comment>
<feature type="compositionally biased region" description="Polar residues" evidence="11">
    <location>
        <begin position="984"/>
        <end position="996"/>
    </location>
</feature>
<dbReference type="InterPro" id="IPR018200">
    <property type="entry name" value="USP_CS"/>
</dbReference>
<feature type="region of interest" description="Disordered" evidence="11">
    <location>
        <begin position="2132"/>
        <end position="2232"/>
    </location>
</feature>
<dbReference type="GO" id="GO:0000981">
    <property type="term" value="F:DNA-binding transcription factor activity, RNA polymerase II-specific"/>
    <property type="evidence" value="ECO:0007669"/>
    <property type="project" value="InterPro"/>
</dbReference>
<comment type="similarity">
    <text evidence="2">Belongs to the peptidase C19 family.</text>
</comment>
<dbReference type="GO" id="GO:0006508">
    <property type="term" value="P:proteolysis"/>
    <property type="evidence" value="ECO:0007669"/>
    <property type="project" value="UniProtKB-KW"/>
</dbReference>
<feature type="compositionally biased region" description="Low complexity" evidence="11">
    <location>
        <begin position="2139"/>
        <end position="2156"/>
    </location>
</feature>
<keyword evidence="10" id="KW-0539">Nucleus</keyword>
<evidence type="ECO:0000256" key="2">
    <source>
        <dbReference type="ARBA" id="ARBA00009085"/>
    </source>
</evidence>
<dbReference type="Pfam" id="PF00443">
    <property type="entry name" value="UCH"/>
    <property type="match status" value="1"/>
</dbReference>
<keyword evidence="12" id="KW-0472">Membrane</keyword>
<dbReference type="InterPro" id="IPR050185">
    <property type="entry name" value="Ub_carboxyl-term_hydrolase"/>
</dbReference>
<dbReference type="CDD" id="cd00067">
    <property type="entry name" value="GAL4"/>
    <property type="match status" value="1"/>
</dbReference>
<dbReference type="InterPro" id="IPR038765">
    <property type="entry name" value="Papain-like_cys_pep_sf"/>
</dbReference>
<dbReference type="SUPFAM" id="SSF143791">
    <property type="entry name" value="DUSP-like"/>
    <property type="match status" value="1"/>
</dbReference>
<dbReference type="SMART" id="SM00695">
    <property type="entry name" value="DUSP"/>
    <property type="match status" value="1"/>
</dbReference>
<dbReference type="PROSITE" id="PS51283">
    <property type="entry name" value="DUSP"/>
    <property type="match status" value="1"/>
</dbReference>
<feature type="compositionally biased region" description="Basic and acidic residues" evidence="11">
    <location>
        <begin position="927"/>
        <end position="937"/>
    </location>
</feature>
<keyword evidence="8" id="KW-0805">Transcription regulation</keyword>
<evidence type="ECO:0000313" key="16">
    <source>
        <dbReference type="Proteomes" id="UP001153461"/>
    </source>
</evidence>
<evidence type="ECO:0000256" key="10">
    <source>
        <dbReference type="ARBA" id="ARBA00023242"/>
    </source>
</evidence>
<proteinExistence type="inferred from homology"/>
<evidence type="ECO:0000256" key="11">
    <source>
        <dbReference type="SAM" id="MobiDB-lite"/>
    </source>
</evidence>
<dbReference type="PROSITE" id="PS50235">
    <property type="entry name" value="USP_3"/>
    <property type="match status" value="1"/>
</dbReference>
<name>A0A9W4HAS4_PENNA</name>
<evidence type="ECO:0000256" key="5">
    <source>
        <dbReference type="ARBA" id="ARBA00022786"/>
    </source>
</evidence>
<evidence type="ECO:0000256" key="8">
    <source>
        <dbReference type="ARBA" id="ARBA00023015"/>
    </source>
</evidence>
<keyword evidence="5" id="KW-0833">Ubl conjugation pathway</keyword>
<dbReference type="Gene3D" id="3.90.70.10">
    <property type="entry name" value="Cysteine proteinases"/>
    <property type="match status" value="2"/>
</dbReference>